<feature type="coiled-coil region" evidence="1">
    <location>
        <begin position="156"/>
        <end position="183"/>
    </location>
</feature>
<evidence type="ECO:0000313" key="4">
    <source>
        <dbReference type="Proteomes" id="UP000539052"/>
    </source>
</evidence>
<dbReference type="Pfam" id="PF13091">
    <property type="entry name" value="PLDc_2"/>
    <property type="match status" value="1"/>
</dbReference>
<keyword evidence="1" id="KW-0175">Coiled coil</keyword>
<keyword evidence="3" id="KW-0255">Endonuclease</keyword>
<evidence type="ECO:0000259" key="2">
    <source>
        <dbReference type="Pfam" id="PF13091"/>
    </source>
</evidence>
<evidence type="ECO:0000256" key="1">
    <source>
        <dbReference type="SAM" id="Coils"/>
    </source>
</evidence>
<keyword evidence="3" id="KW-0378">Hydrolase</keyword>
<dbReference type="EMBL" id="JAAOXG010000045">
    <property type="protein sequence ID" value="NNJ32093.1"/>
    <property type="molecule type" value="Genomic_DNA"/>
</dbReference>
<organism evidence="3 4">
    <name type="scientific">Lacrimispora defluvii</name>
    <dbReference type="NCBI Taxonomy" id="2719233"/>
    <lineage>
        <taxon>Bacteria</taxon>
        <taxon>Bacillati</taxon>
        <taxon>Bacillota</taxon>
        <taxon>Clostridia</taxon>
        <taxon>Lachnospirales</taxon>
        <taxon>Lachnospiraceae</taxon>
        <taxon>Lacrimispora</taxon>
    </lineage>
</organism>
<dbReference type="CDD" id="cd09117">
    <property type="entry name" value="PLDc_Bfil_DEXD_like"/>
    <property type="match status" value="1"/>
</dbReference>
<accession>A0ABX1W0R2</accession>
<dbReference type="GO" id="GO:0004519">
    <property type="term" value="F:endonuclease activity"/>
    <property type="evidence" value="ECO:0007669"/>
    <property type="project" value="UniProtKB-KW"/>
</dbReference>
<sequence>MYYWSKNANKINLEELLCMNKVKEIYIGTAFLSSEGLRILNDIINKNSLKKENVHVYISNEFSQDKPHELLAELCKIAKVKIFLNHTFHSKVYLLKGIKNRVIFGSSNFTEGGFSKNIEFDSIEEVDGEKLSEIERFFKYCDFHSTTVTEDIIKYYRDNQKEIEALKQAQKQLRKTLKGYIHQGDAMDPDDYEIDSYYFTFSDYETFFDRNVQRDDMDIRERRKIVQDKMLAIHKNIYPRIQKLNLYCHWNPNHITSLINPCVYNKGKVGWLGIRYGKSKKEVDIVNQWLDDNEKDEIKGFQKHGCLQFCIVPSGFEINLFLAVRHDAIDRAYVQEKMQQLKPKITNEISKLQGYGMTWEIYNEVTGEHHSFDIDNENPEKFCDFLKKYDVDGCESFLRLFYPADDEALLDIESISDEVVKYMSILKPLYDVMVWRPYKEIR</sequence>
<protein>
    <submittedName>
        <fullName evidence="3">NgoFVII family restriction endonuclease</fullName>
    </submittedName>
</protein>
<keyword evidence="4" id="KW-1185">Reference proteome</keyword>
<dbReference type="Gene3D" id="3.30.870.10">
    <property type="entry name" value="Endonuclease Chain A"/>
    <property type="match status" value="1"/>
</dbReference>
<comment type="caution">
    <text evidence="3">The sequence shown here is derived from an EMBL/GenBank/DDBJ whole genome shotgun (WGS) entry which is preliminary data.</text>
</comment>
<proteinExistence type="predicted"/>
<evidence type="ECO:0000313" key="3">
    <source>
        <dbReference type="EMBL" id="NNJ32093.1"/>
    </source>
</evidence>
<dbReference type="InterPro" id="IPR025202">
    <property type="entry name" value="PLD-like_dom"/>
</dbReference>
<keyword evidence="3" id="KW-0540">Nuclease</keyword>
<reference evidence="3 4" key="1">
    <citation type="submission" date="2020-03" db="EMBL/GenBank/DDBJ databases">
        <title>Genome Sequence of industrial isolate, B5A.</title>
        <authorList>
            <person name="Sharma S."/>
            <person name="Patil P.B."/>
            <person name="Korpole S."/>
        </authorList>
    </citation>
    <scope>NUCLEOTIDE SEQUENCE [LARGE SCALE GENOMIC DNA]</scope>
    <source>
        <strain evidence="3 4">PI-S10-B5A</strain>
    </source>
</reference>
<feature type="domain" description="Phospholipase D-like" evidence="2">
    <location>
        <begin position="24"/>
        <end position="139"/>
    </location>
</feature>
<dbReference type="Proteomes" id="UP000539052">
    <property type="component" value="Unassembled WGS sequence"/>
</dbReference>
<gene>
    <name evidence="3" type="ORF">G9470_20215</name>
</gene>
<name>A0ABX1W0R2_9FIRM</name>
<dbReference type="SUPFAM" id="SSF56024">
    <property type="entry name" value="Phospholipase D/nuclease"/>
    <property type="match status" value="1"/>
</dbReference>